<dbReference type="SUPFAM" id="SSF55920">
    <property type="entry name" value="Creatinase/aminopeptidase"/>
    <property type="match status" value="1"/>
</dbReference>
<sequence length="162" mass="17144">VLFSLETAGVEVHPYAEIDAALLTSKGCKVWMDPKQTNFALYLAVGQGGPHVSLPSPLASMKACKNSSELEGMRSAHRRDAAALCSALAHLEALVQGGGTLTEVDVDVEVTRRRAAQWGYMDNSFDTITGYGANGAIVHYRAKREQAATLGLSAPLLLDSGA</sequence>
<dbReference type="Pfam" id="PF00557">
    <property type="entry name" value="Peptidase_M24"/>
    <property type="match status" value="1"/>
</dbReference>
<dbReference type="PANTHER" id="PTHR43763">
    <property type="entry name" value="XAA-PRO AMINOPEPTIDASE 1"/>
    <property type="match status" value="1"/>
</dbReference>
<evidence type="ECO:0000313" key="2">
    <source>
        <dbReference type="EMBL" id="CAE8728483.1"/>
    </source>
</evidence>
<dbReference type="AlphaFoldDB" id="A0A813LBV1"/>
<dbReference type="EMBL" id="CAJNNW010035558">
    <property type="protein sequence ID" value="CAE8728483.1"/>
    <property type="molecule type" value="Genomic_DNA"/>
</dbReference>
<dbReference type="Pfam" id="PF16189">
    <property type="entry name" value="Creatinase_N_2"/>
    <property type="match status" value="1"/>
</dbReference>
<dbReference type="InterPro" id="IPR050422">
    <property type="entry name" value="X-Pro_aminopeptidase_P"/>
</dbReference>
<feature type="non-terminal residue" evidence="2">
    <location>
        <position position="1"/>
    </location>
</feature>
<accession>A0A813LBV1</accession>
<name>A0A813LBV1_POLGL</name>
<gene>
    <name evidence="2" type="ORF">PGLA2088_LOCUS45140</name>
</gene>
<dbReference type="PANTHER" id="PTHR43763:SF6">
    <property type="entry name" value="XAA-PRO AMINOPEPTIDASE 1"/>
    <property type="match status" value="1"/>
</dbReference>
<dbReference type="InterPro" id="IPR000994">
    <property type="entry name" value="Pept_M24"/>
</dbReference>
<feature type="domain" description="Peptidase M24" evidence="1">
    <location>
        <begin position="71"/>
        <end position="162"/>
    </location>
</feature>
<dbReference type="InterPro" id="IPR036005">
    <property type="entry name" value="Creatinase/aminopeptidase-like"/>
</dbReference>
<evidence type="ECO:0000313" key="3">
    <source>
        <dbReference type="Proteomes" id="UP000626109"/>
    </source>
</evidence>
<dbReference type="Proteomes" id="UP000626109">
    <property type="component" value="Unassembled WGS sequence"/>
</dbReference>
<proteinExistence type="predicted"/>
<evidence type="ECO:0000259" key="1">
    <source>
        <dbReference type="Pfam" id="PF00557"/>
    </source>
</evidence>
<protein>
    <recommendedName>
        <fullName evidence="1">Peptidase M24 domain-containing protein</fullName>
    </recommendedName>
</protein>
<feature type="non-terminal residue" evidence="2">
    <location>
        <position position="162"/>
    </location>
</feature>
<dbReference type="Gene3D" id="3.90.230.10">
    <property type="entry name" value="Creatinase/methionine aminopeptidase superfamily"/>
    <property type="match status" value="1"/>
</dbReference>
<reference evidence="2" key="1">
    <citation type="submission" date="2021-02" db="EMBL/GenBank/DDBJ databases">
        <authorList>
            <person name="Dougan E. K."/>
            <person name="Rhodes N."/>
            <person name="Thang M."/>
            <person name="Chan C."/>
        </authorList>
    </citation>
    <scope>NUCLEOTIDE SEQUENCE</scope>
</reference>
<organism evidence="2 3">
    <name type="scientific">Polarella glacialis</name>
    <name type="common">Dinoflagellate</name>
    <dbReference type="NCBI Taxonomy" id="89957"/>
    <lineage>
        <taxon>Eukaryota</taxon>
        <taxon>Sar</taxon>
        <taxon>Alveolata</taxon>
        <taxon>Dinophyceae</taxon>
        <taxon>Suessiales</taxon>
        <taxon>Suessiaceae</taxon>
        <taxon>Polarella</taxon>
    </lineage>
</organism>
<comment type="caution">
    <text evidence="2">The sequence shown here is derived from an EMBL/GenBank/DDBJ whole genome shotgun (WGS) entry which is preliminary data.</text>
</comment>